<dbReference type="Pfam" id="PF01047">
    <property type="entry name" value="MarR"/>
    <property type="match status" value="1"/>
</dbReference>
<name>A0A1H5KXM1_9FLAO</name>
<keyword evidence="3" id="KW-1185">Reference proteome</keyword>
<dbReference type="SUPFAM" id="SSF46785">
    <property type="entry name" value="Winged helix' DNA-binding domain"/>
    <property type="match status" value="1"/>
</dbReference>
<dbReference type="STRING" id="390640.SAMN04488034_10249"/>
<dbReference type="PROSITE" id="PS50995">
    <property type="entry name" value="HTH_MARR_2"/>
    <property type="match status" value="1"/>
</dbReference>
<proteinExistence type="predicted"/>
<accession>A0A1H5KXM1</accession>
<gene>
    <name evidence="2" type="ORF">SAMN04488034_10249</name>
</gene>
<dbReference type="GO" id="GO:0003700">
    <property type="term" value="F:DNA-binding transcription factor activity"/>
    <property type="evidence" value="ECO:0007669"/>
    <property type="project" value="InterPro"/>
</dbReference>
<dbReference type="EMBL" id="FNUG01000002">
    <property type="protein sequence ID" value="SEE69609.1"/>
    <property type="molecule type" value="Genomic_DNA"/>
</dbReference>
<dbReference type="PANTHER" id="PTHR33164:SF101">
    <property type="entry name" value="TRANSCRIPTIONAL REPRESSOR MPRA"/>
    <property type="match status" value="1"/>
</dbReference>
<dbReference type="InterPro" id="IPR036390">
    <property type="entry name" value="WH_DNA-bd_sf"/>
</dbReference>
<evidence type="ECO:0000313" key="3">
    <source>
        <dbReference type="Proteomes" id="UP000199448"/>
    </source>
</evidence>
<reference evidence="2 3" key="1">
    <citation type="submission" date="2016-10" db="EMBL/GenBank/DDBJ databases">
        <authorList>
            <person name="de Groot N.N."/>
        </authorList>
    </citation>
    <scope>NUCLEOTIDE SEQUENCE [LARGE SCALE GENOMIC DNA]</scope>
    <source>
        <strain evidence="2 3">DSM 23553</strain>
    </source>
</reference>
<sequence>MGAMENKDQSLLTRTAVIEMILSGTWVQDHLSEALKPYKLSIAQFNVLRILRGQKGKPASLACVNDKMIHKMSNTTRLVDKLLKKGLVDRIICPNNRRMIELTITSEGLELLKELDVVIDKTEEQLMSNLTPNEVNALVELLQKLKE</sequence>
<dbReference type="Gene3D" id="1.10.10.10">
    <property type="entry name" value="Winged helix-like DNA-binding domain superfamily/Winged helix DNA-binding domain"/>
    <property type="match status" value="1"/>
</dbReference>
<keyword evidence="2" id="KW-0238">DNA-binding</keyword>
<protein>
    <submittedName>
        <fullName evidence="2">DNA-binding transcriptional regulator, MarR family</fullName>
    </submittedName>
</protein>
<dbReference type="SMART" id="SM00347">
    <property type="entry name" value="HTH_MARR"/>
    <property type="match status" value="1"/>
</dbReference>
<dbReference type="AlphaFoldDB" id="A0A1H5KXM1"/>
<evidence type="ECO:0000259" key="1">
    <source>
        <dbReference type="PROSITE" id="PS50995"/>
    </source>
</evidence>
<dbReference type="GO" id="GO:0003677">
    <property type="term" value="F:DNA binding"/>
    <property type="evidence" value="ECO:0007669"/>
    <property type="project" value="UniProtKB-KW"/>
</dbReference>
<dbReference type="GO" id="GO:0006950">
    <property type="term" value="P:response to stress"/>
    <property type="evidence" value="ECO:0007669"/>
    <property type="project" value="TreeGrafter"/>
</dbReference>
<organism evidence="2 3">
    <name type="scientific">Salinimicrobium catena</name>
    <dbReference type="NCBI Taxonomy" id="390640"/>
    <lineage>
        <taxon>Bacteria</taxon>
        <taxon>Pseudomonadati</taxon>
        <taxon>Bacteroidota</taxon>
        <taxon>Flavobacteriia</taxon>
        <taxon>Flavobacteriales</taxon>
        <taxon>Flavobacteriaceae</taxon>
        <taxon>Salinimicrobium</taxon>
    </lineage>
</organism>
<dbReference type="InterPro" id="IPR039422">
    <property type="entry name" value="MarR/SlyA-like"/>
</dbReference>
<dbReference type="Proteomes" id="UP000199448">
    <property type="component" value="Unassembled WGS sequence"/>
</dbReference>
<feature type="domain" description="HTH marR-type" evidence="1">
    <location>
        <begin position="8"/>
        <end position="147"/>
    </location>
</feature>
<dbReference type="OrthoDB" id="763883at2"/>
<dbReference type="InterPro" id="IPR036388">
    <property type="entry name" value="WH-like_DNA-bd_sf"/>
</dbReference>
<dbReference type="PRINTS" id="PR00598">
    <property type="entry name" value="HTHMARR"/>
</dbReference>
<evidence type="ECO:0000313" key="2">
    <source>
        <dbReference type="EMBL" id="SEE69609.1"/>
    </source>
</evidence>
<dbReference type="PANTHER" id="PTHR33164">
    <property type="entry name" value="TRANSCRIPTIONAL REGULATOR, MARR FAMILY"/>
    <property type="match status" value="1"/>
</dbReference>
<dbReference type="InterPro" id="IPR000835">
    <property type="entry name" value="HTH_MarR-typ"/>
</dbReference>